<evidence type="ECO:0000313" key="1">
    <source>
        <dbReference type="EMBL" id="MBB4620044.1"/>
    </source>
</evidence>
<evidence type="ECO:0000313" key="2">
    <source>
        <dbReference type="Proteomes" id="UP000574769"/>
    </source>
</evidence>
<organism evidence="1 2">
    <name type="scientific">Sphingomonas abaci</name>
    <dbReference type="NCBI Taxonomy" id="237611"/>
    <lineage>
        <taxon>Bacteria</taxon>
        <taxon>Pseudomonadati</taxon>
        <taxon>Pseudomonadota</taxon>
        <taxon>Alphaproteobacteria</taxon>
        <taxon>Sphingomonadales</taxon>
        <taxon>Sphingomonadaceae</taxon>
        <taxon>Sphingomonas</taxon>
    </lineage>
</organism>
<gene>
    <name evidence="1" type="ORF">GGQ96_004216</name>
</gene>
<name>A0A7W7F0D4_9SPHN</name>
<reference evidence="1 2" key="1">
    <citation type="submission" date="2020-08" db="EMBL/GenBank/DDBJ databases">
        <title>Genomic Encyclopedia of Type Strains, Phase IV (KMG-IV): sequencing the most valuable type-strain genomes for metagenomic binning, comparative biology and taxonomic classification.</title>
        <authorList>
            <person name="Goeker M."/>
        </authorList>
    </citation>
    <scope>NUCLEOTIDE SEQUENCE [LARGE SCALE GENOMIC DNA]</scope>
    <source>
        <strain evidence="1 2">DSM 15867</strain>
    </source>
</reference>
<dbReference type="AlphaFoldDB" id="A0A7W7F0D4"/>
<dbReference type="EMBL" id="JACHNY010000025">
    <property type="protein sequence ID" value="MBB4620044.1"/>
    <property type="molecule type" value="Genomic_DNA"/>
</dbReference>
<accession>A0A7W7F0D4</accession>
<comment type="caution">
    <text evidence="1">The sequence shown here is derived from an EMBL/GenBank/DDBJ whole genome shotgun (WGS) entry which is preliminary data.</text>
</comment>
<sequence>MSRCSMSFASQIMSKRIWRDQAVFRLRGCSAN</sequence>
<proteinExistence type="predicted"/>
<protein>
    <submittedName>
        <fullName evidence="1">Uncharacterized protein</fullName>
    </submittedName>
</protein>
<keyword evidence="2" id="KW-1185">Reference proteome</keyword>
<dbReference type="Proteomes" id="UP000574769">
    <property type="component" value="Unassembled WGS sequence"/>
</dbReference>